<dbReference type="HAMAP" id="MF_01407">
    <property type="entry name" value="ORC1_type_DNA_replic_protein"/>
    <property type="match status" value="1"/>
</dbReference>
<dbReference type="AlphaFoldDB" id="A0A6B0GY28"/>
<feature type="domain" description="AAA+ ATPase" evidence="5">
    <location>
        <begin position="48"/>
        <end position="205"/>
    </location>
</feature>
<dbReference type="RefSeq" id="WP_158206337.1">
    <property type="nucleotide sequence ID" value="NZ_WSZK01000038.1"/>
</dbReference>
<accession>A0A6B0GY28</accession>
<keyword evidence="3 4" id="KW-0067">ATP-binding</keyword>
<keyword evidence="7" id="KW-1185">Reference proteome</keyword>
<dbReference type="InterPro" id="IPR041664">
    <property type="entry name" value="AAA_16"/>
</dbReference>
<dbReference type="GO" id="GO:0005524">
    <property type="term" value="F:ATP binding"/>
    <property type="evidence" value="ECO:0007669"/>
    <property type="project" value="UniProtKB-UniRule"/>
</dbReference>
<evidence type="ECO:0000313" key="6">
    <source>
        <dbReference type="EMBL" id="MWG36688.1"/>
    </source>
</evidence>
<evidence type="ECO:0000256" key="2">
    <source>
        <dbReference type="ARBA" id="ARBA00022741"/>
    </source>
</evidence>
<dbReference type="InterPro" id="IPR055237">
    <property type="entry name" value="Cdc6_lid"/>
</dbReference>
<evidence type="ECO:0000256" key="1">
    <source>
        <dbReference type="ARBA" id="ARBA00022705"/>
    </source>
</evidence>
<dbReference type="Proteomes" id="UP000451471">
    <property type="component" value="Unassembled WGS sequence"/>
</dbReference>
<dbReference type="OrthoDB" id="53276at2157"/>
<dbReference type="InterPro" id="IPR014277">
    <property type="entry name" value="Orc1/Cdc6_arc"/>
</dbReference>
<comment type="function">
    <text evidence="4">Involved in regulation of DNA replication.</text>
</comment>
<keyword evidence="2 4" id="KW-0547">Nucleotide-binding</keyword>
<dbReference type="NCBIfam" id="TIGR02928">
    <property type="entry name" value="orc1/cdc6 family replication initiation protein"/>
    <property type="match status" value="1"/>
</dbReference>
<proteinExistence type="inferred from homology"/>
<dbReference type="Pfam" id="PF22703">
    <property type="entry name" value="Cdc6_lid"/>
    <property type="match status" value="1"/>
</dbReference>
<gene>
    <name evidence="6" type="ORF">GQS65_19730</name>
</gene>
<dbReference type="EMBL" id="WSZK01000038">
    <property type="protein sequence ID" value="MWG36688.1"/>
    <property type="molecule type" value="Genomic_DNA"/>
</dbReference>
<feature type="binding site" evidence="4">
    <location>
        <position position="209"/>
    </location>
    <ligand>
        <name>ATP</name>
        <dbReference type="ChEBI" id="CHEBI:30616"/>
    </ligand>
</feature>
<comment type="similarity">
    <text evidence="4">Belongs to the CDC6/cdc18 family.</text>
</comment>
<evidence type="ECO:0000256" key="3">
    <source>
        <dbReference type="ARBA" id="ARBA00022840"/>
    </source>
</evidence>
<dbReference type="Gene3D" id="3.40.50.300">
    <property type="entry name" value="P-loop containing nucleotide triphosphate hydrolases"/>
    <property type="match status" value="1"/>
</dbReference>
<sequence>MSKFQTTPVVFTPGSAFDTGYRPELFYERDEQLNQYIHHLEPALQGRPPTNLLIDGEKGTGKSSTTKHALSLLAEEMEAQGRGFSTVFVTACDESSSQQTLTQIVNTIREAHSEETIAHTGYPYESVVEKLLEELERFTGVLYVVIDEADDIDNPDVVLRELSRINERDRFPELRVGTIAILNDPTMTEDLRSTTESSLQTHRLTFPPYSAEELTTILQQRSEAGFVEGVVSEEKIRYCTAKCLQMGGDIRDAIKLLQESGEVARCRFREAADREDCGLIKADIDAAEESLTPIRVEQTVRNLSGTGQQVLFTVACATAYGKAPARTRALTRLHINLHKGSTTSERTMRTYLNSLHERGLVARGDINNSPRSPNSGQYYEYGLSIELQTVFELLHEAKLHDDTTVSMRDVCKRAVHNNELSPPQRKNILSLY</sequence>
<dbReference type="PANTHER" id="PTHR10763">
    <property type="entry name" value="CELL DIVISION CONTROL PROTEIN 6-RELATED"/>
    <property type="match status" value="1"/>
</dbReference>
<organism evidence="6 7">
    <name type="scientific">Halomarina oriensis</name>
    <dbReference type="NCBI Taxonomy" id="671145"/>
    <lineage>
        <taxon>Archaea</taxon>
        <taxon>Methanobacteriati</taxon>
        <taxon>Methanobacteriota</taxon>
        <taxon>Stenosarchaea group</taxon>
        <taxon>Halobacteria</taxon>
        <taxon>Halobacteriales</taxon>
        <taxon>Natronomonadaceae</taxon>
        <taxon>Halomarina</taxon>
    </lineage>
</organism>
<protein>
    <recommendedName>
        <fullName evidence="4">ORC1-type DNA replication protein</fullName>
    </recommendedName>
</protein>
<reference evidence="6 7" key="1">
    <citation type="submission" date="2019-12" db="EMBL/GenBank/DDBJ databases">
        <title>Halocatena pleomorpha gen. nov. sp. nov., an extremely halophilic archaeon of family Halobacteriaceae isolated from saltpan soil.</title>
        <authorList>
            <person name="Pal Y."/>
            <person name="Verma A."/>
            <person name="Krishnamurthi S."/>
            <person name="Kumar P."/>
        </authorList>
    </citation>
    <scope>NUCLEOTIDE SEQUENCE [LARGE SCALE GENOMIC DNA]</scope>
    <source>
        <strain evidence="6 7">JCM 16495</strain>
    </source>
</reference>
<dbReference type="SUPFAM" id="SSF52540">
    <property type="entry name" value="P-loop containing nucleoside triphosphate hydrolases"/>
    <property type="match status" value="1"/>
</dbReference>
<dbReference type="InterPro" id="IPR050311">
    <property type="entry name" value="ORC1/CDC6"/>
</dbReference>
<dbReference type="SMART" id="SM00382">
    <property type="entry name" value="AAA"/>
    <property type="match status" value="1"/>
</dbReference>
<feature type="binding site" evidence="4">
    <location>
        <position position="221"/>
    </location>
    <ligand>
        <name>ATP</name>
        <dbReference type="ChEBI" id="CHEBI:30616"/>
    </ligand>
</feature>
<dbReference type="GO" id="GO:0006260">
    <property type="term" value="P:DNA replication"/>
    <property type="evidence" value="ECO:0007669"/>
    <property type="project" value="UniProtKB-UniRule"/>
</dbReference>
<dbReference type="InterPro" id="IPR027417">
    <property type="entry name" value="P-loop_NTPase"/>
</dbReference>
<evidence type="ECO:0000259" key="5">
    <source>
        <dbReference type="SMART" id="SM00382"/>
    </source>
</evidence>
<dbReference type="InterPro" id="IPR003593">
    <property type="entry name" value="AAA+_ATPase"/>
</dbReference>
<dbReference type="Pfam" id="PF13191">
    <property type="entry name" value="AAA_16"/>
    <property type="match status" value="1"/>
</dbReference>
<dbReference type="PANTHER" id="PTHR10763:SF22">
    <property type="entry name" value="ORC1-TYPE DNA REPLICATION PROTEIN"/>
    <property type="match status" value="1"/>
</dbReference>
<evidence type="ECO:0000256" key="4">
    <source>
        <dbReference type="HAMAP-Rule" id="MF_01407"/>
    </source>
</evidence>
<evidence type="ECO:0000313" key="7">
    <source>
        <dbReference type="Proteomes" id="UP000451471"/>
    </source>
</evidence>
<name>A0A6B0GY28_9EURY</name>
<dbReference type="Gene3D" id="1.10.8.60">
    <property type="match status" value="1"/>
</dbReference>
<comment type="caution">
    <text evidence="6">The sequence shown here is derived from an EMBL/GenBank/DDBJ whole genome shotgun (WGS) entry which is preliminary data.</text>
</comment>
<feature type="binding site" evidence="4">
    <location>
        <begin position="60"/>
        <end position="64"/>
    </location>
    <ligand>
        <name>ATP</name>
        <dbReference type="ChEBI" id="CHEBI:30616"/>
    </ligand>
</feature>
<keyword evidence="1 4" id="KW-0235">DNA replication</keyword>